<sequence length="314" mass="31773">MRFELALTSAAVATATPLAAQSAPVQLFSFSGATPIENSALRSESQLLLTTTGSNELYQLNPLAESPEAKPVAVFPGITALTGIAEIAPGKFAVQGGVPGNGTYHYYNATVYTVDFDAGGDAVSTVEAVAEVPDSILLNGLVALPLLPHIVLSTDSVAGCIWRIDTVTGAVDKAITDATLEVPANATTPLGANGLKIHGGHVYFTNTGAGLFARALITPTGDKIGDAEVIATVPAGTNWDDLALDAAGVAYLSQSPGAVVRITADGTSTFVVGADDDTSLSGRPTSITLPKGGKKAYVTTGGGTAAGKVFEISL</sequence>
<evidence type="ECO:0008006" key="3">
    <source>
        <dbReference type="Google" id="ProtNLM"/>
    </source>
</evidence>
<dbReference type="PANTHER" id="PTHR42060">
    <property type="entry name" value="NHL REPEAT-CONTAINING PROTEIN-RELATED"/>
    <property type="match status" value="1"/>
</dbReference>
<dbReference type="Gene3D" id="2.120.10.30">
    <property type="entry name" value="TolB, C-terminal domain"/>
    <property type="match status" value="1"/>
</dbReference>
<protein>
    <recommendedName>
        <fullName evidence="3">SMP-30/Gluconolactonase/LRE-like region domain-containing protein</fullName>
    </recommendedName>
</protein>
<gene>
    <name evidence="1" type="ORF">EKO27_g6342</name>
</gene>
<dbReference type="AlphaFoldDB" id="A0A439D2V3"/>
<dbReference type="InterPro" id="IPR052998">
    <property type="entry name" value="Hetero-Diels-Alderase-like"/>
</dbReference>
<comment type="caution">
    <text evidence="1">The sequence shown here is derived from an EMBL/GenBank/DDBJ whole genome shotgun (WGS) entry which is preliminary data.</text>
</comment>
<keyword evidence="2" id="KW-1185">Reference proteome</keyword>
<dbReference type="PANTHER" id="PTHR42060:SF1">
    <property type="entry name" value="NHL REPEAT-CONTAINING PROTEIN"/>
    <property type="match status" value="1"/>
</dbReference>
<dbReference type="STRING" id="363999.A0A439D2V3"/>
<proteinExistence type="predicted"/>
<dbReference type="EMBL" id="RYZI01000185">
    <property type="protein sequence ID" value="RWA08770.1"/>
    <property type="molecule type" value="Genomic_DNA"/>
</dbReference>
<organism evidence="1 2">
    <name type="scientific">Xylaria grammica</name>
    <dbReference type="NCBI Taxonomy" id="363999"/>
    <lineage>
        <taxon>Eukaryota</taxon>
        <taxon>Fungi</taxon>
        <taxon>Dikarya</taxon>
        <taxon>Ascomycota</taxon>
        <taxon>Pezizomycotina</taxon>
        <taxon>Sordariomycetes</taxon>
        <taxon>Xylariomycetidae</taxon>
        <taxon>Xylariales</taxon>
        <taxon>Xylariaceae</taxon>
        <taxon>Xylaria</taxon>
    </lineage>
</organism>
<dbReference type="InterPro" id="IPR011042">
    <property type="entry name" value="6-blade_b-propeller_TolB-like"/>
</dbReference>
<name>A0A439D2V3_9PEZI</name>
<dbReference type="Proteomes" id="UP000286045">
    <property type="component" value="Unassembled WGS sequence"/>
</dbReference>
<evidence type="ECO:0000313" key="1">
    <source>
        <dbReference type="EMBL" id="RWA08770.1"/>
    </source>
</evidence>
<reference evidence="1 2" key="1">
    <citation type="submission" date="2018-12" db="EMBL/GenBank/DDBJ databases">
        <title>Draft genome sequence of Xylaria grammica IHI A82.</title>
        <authorList>
            <person name="Buettner E."/>
            <person name="Kellner H."/>
        </authorList>
    </citation>
    <scope>NUCLEOTIDE SEQUENCE [LARGE SCALE GENOMIC DNA]</scope>
    <source>
        <strain evidence="1 2">IHI A82</strain>
    </source>
</reference>
<accession>A0A439D2V3</accession>
<evidence type="ECO:0000313" key="2">
    <source>
        <dbReference type="Proteomes" id="UP000286045"/>
    </source>
</evidence>
<dbReference type="SUPFAM" id="SSF63829">
    <property type="entry name" value="Calcium-dependent phosphotriesterase"/>
    <property type="match status" value="1"/>
</dbReference>